<evidence type="ECO:0000313" key="12">
    <source>
        <dbReference type="Proteomes" id="UP000625976"/>
    </source>
</evidence>
<comment type="similarity">
    <text evidence="2">Belongs to the MscS (TC 1.A.23) family.</text>
</comment>
<dbReference type="PROSITE" id="PS01246">
    <property type="entry name" value="UPF0003"/>
    <property type="match status" value="1"/>
</dbReference>
<evidence type="ECO:0008006" key="13">
    <source>
        <dbReference type="Google" id="ProtNLM"/>
    </source>
</evidence>
<feature type="transmembrane region" description="Helical" evidence="7">
    <location>
        <begin position="334"/>
        <end position="355"/>
    </location>
</feature>
<dbReference type="Pfam" id="PF00924">
    <property type="entry name" value="MS_channel_2nd"/>
    <property type="match status" value="1"/>
</dbReference>
<feature type="transmembrane region" description="Helical" evidence="7">
    <location>
        <begin position="387"/>
        <end position="405"/>
    </location>
</feature>
<evidence type="ECO:0000259" key="8">
    <source>
        <dbReference type="Pfam" id="PF00924"/>
    </source>
</evidence>
<evidence type="ECO:0000259" key="9">
    <source>
        <dbReference type="Pfam" id="PF21082"/>
    </source>
</evidence>
<dbReference type="InterPro" id="IPR052702">
    <property type="entry name" value="MscS-like_channel"/>
</dbReference>
<dbReference type="Pfam" id="PF21088">
    <property type="entry name" value="MS_channel_1st"/>
    <property type="match status" value="1"/>
</dbReference>
<dbReference type="InterPro" id="IPR011014">
    <property type="entry name" value="MscS_channel_TM-2"/>
</dbReference>
<evidence type="ECO:0000256" key="2">
    <source>
        <dbReference type="ARBA" id="ARBA00008017"/>
    </source>
</evidence>
<evidence type="ECO:0000256" key="4">
    <source>
        <dbReference type="ARBA" id="ARBA00022692"/>
    </source>
</evidence>
<comment type="subcellular location">
    <subcellularLocation>
        <location evidence="1">Cell membrane</location>
        <topology evidence="1">Multi-pass membrane protein</topology>
    </subcellularLocation>
</comment>
<feature type="transmembrane region" description="Helical" evidence="7">
    <location>
        <begin position="543"/>
        <end position="575"/>
    </location>
</feature>
<dbReference type="Gene3D" id="3.30.70.100">
    <property type="match status" value="1"/>
</dbReference>
<gene>
    <name evidence="11" type="ORF">GCM10010976_11860</name>
</gene>
<dbReference type="Pfam" id="PF21082">
    <property type="entry name" value="MS_channel_3rd"/>
    <property type="match status" value="1"/>
</dbReference>
<sequence length="816" mass="93558">MTRNYFSFFKPFFTILFVFGFVFGFSQNKEPIITKDSTKTNVPTKIHVVDVIDQLELTTNDIKEINKKIAPDPSISKIDSLFPSYQKQLNIKLRNSEYFISANPNRQKINNLLNKWYISRDYLKDSENTINDVILKNSKVLIDVSFKEKVWQLTYENAIEKDVPREITDRLNKVTNDLHDIKLLIVKRNNDYLLLESKINIQLTSVNNQIQRLQGMKSSQVYDLLYLRHPPIWKTSFKKSNTKNTITEGDTIPGDFKSTVEFFKTFENKIYLFFIIAVCIFLFFRYLKNGFELHDIKNENLDISKDIISKKYVITSLFACFLIAKLYFINAPILFDNILVIGTLITSLPIAYNSLNKKFQNIVYVIILFNILEMLKTYVWFETYQYRFYLLFEAFIVIASLYYFTHPYFQTRKLNLSKFSVFIIKLTPIIYFLAIVSIVSNILGYTNLTDITLKICTQGSVLSIMFYAILLASKAILIAMMHRHYARKPVYSFQKREAIEKKLIKVIHFVVLILWVLFFLNIIDQLNPLTNLIDGALSESYTFGTITLTIASLLSFLSIIIISFLITSFISFIFDDGQGGLKFLNLPKGVPAAISLVIRYIIIAFGIVFALSSLGIDLGKFNLMAGALGLGIGFGLQNVISNFVAGLILVFERPILPGDTVEVNNLMGIVKKIGVRSSKVSTFDGADVIVPNTNLISNDLINWTLSDNIKRVEILIGTSYDSDPNQILELLTECANSYINVIKEPIPVALFSDFGDSSLNFKLRFWVHFEIGLQAKSDVSIAIYNKFKELGIEIPFPQQDVHIKDLPERKKDIDLQ</sequence>
<dbReference type="AlphaFoldDB" id="A0A917GEF2"/>
<keyword evidence="6 7" id="KW-0472">Membrane</keyword>
<feature type="transmembrane region" description="Helical" evidence="7">
    <location>
        <begin position="464"/>
        <end position="482"/>
    </location>
</feature>
<proteinExistence type="inferred from homology"/>
<feature type="transmembrane region" description="Helical" evidence="7">
    <location>
        <begin position="426"/>
        <end position="444"/>
    </location>
</feature>
<keyword evidence="12" id="KW-1185">Reference proteome</keyword>
<organism evidence="11 12">
    <name type="scientific">Bizionia arctica</name>
    <dbReference type="NCBI Taxonomy" id="1495645"/>
    <lineage>
        <taxon>Bacteria</taxon>
        <taxon>Pseudomonadati</taxon>
        <taxon>Bacteroidota</taxon>
        <taxon>Flavobacteriia</taxon>
        <taxon>Flavobacteriales</taxon>
        <taxon>Flavobacteriaceae</taxon>
        <taxon>Bizionia</taxon>
    </lineage>
</organism>
<feature type="domain" description="Mechanosensitive ion channel transmembrane helices 2/3" evidence="10">
    <location>
        <begin position="597"/>
        <end position="637"/>
    </location>
</feature>
<dbReference type="InterPro" id="IPR010920">
    <property type="entry name" value="LSM_dom_sf"/>
</dbReference>
<feature type="transmembrane region" description="Helical" evidence="7">
    <location>
        <begin position="503"/>
        <end position="523"/>
    </location>
</feature>
<dbReference type="SUPFAM" id="SSF50182">
    <property type="entry name" value="Sm-like ribonucleoproteins"/>
    <property type="match status" value="1"/>
</dbReference>
<accession>A0A917GEF2</accession>
<feature type="domain" description="Mechanosensitive ion channel MscS" evidence="8">
    <location>
        <begin position="638"/>
        <end position="704"/>
    </location>
</feature>
<feature type="transmembrane region" description="Helical" evidence="7">
    <location>
        <begin position="596"/>
        <end position="616"/>
    </location>
</feature>
<evidence type="ECO:0000313" key="11">
    <source>
        <dbReference type="EMBL" id="GGG41945.1"/>
    </source>
</evidence>
<dbReference type="Proteomes" id="UP000625976">
    <property type="component" value="Unassembled WGS sequence"/>
</dbReference>
<evidence type="ECO:0000256" key="1">
    <source>
        <dbReference type="ARBA" id="ARBA00004651"/>
    </source>
</evidence>
<dbReference type="EMBL" id="BMFQ01000001">
    <property type="protein sequence ID" value="GGG41945.1"/>
    <property type="molecule type" value="Genomic_DNA"/>
</dbReference>
<feature type="transmembrane region" description="Helical" evidence="7">
    <location>
        <begin position="362"/>
        <end position="381"/>
    </location>
</feature>
<dbReference type="SUPFAM" id="SSF82689">
    <property type="entry name" value="Mechanosensitive channel protein MscS (YggB), C-terminal domain"/>
    <property type="match status" value="1"/>
</dbReference>
<dbReference type="PANTHER" id="PTHR30347">
    <property type="entry name" value="POTASSIUM CHANNEL RELATED"/>
    <property type="match status" value="1"/>
</dbReference>
<keyword evidence="4 7" id="KW-0812">Transmembrane</keyword>
<evidence type="ECO:0000256" key="3">
    <source>
        <dbReference type="ARBA" id="ARBA00022475"/>
    </source>
</evidence>
<dbReference type="GO" id="GO:0005886">
    <property type="term" value="C:plasma membrane"/>
    <property type="evidence" value="ECO:0007669"/>
    <property type="project" value="UniProtKB-SubCell"/>
</dbReference>
<reference evidence="11" key="2">
    <citation type="submission" date="2020-09" db="EMBL/GenBank/DDBJ databases">
        <authorList>
            <person name="Sun Q."/>
            <person name="Zhou Y."/>
        </authorList>
    </citation>
    <scope>NUCLEOTIDE SEQUENCE</scope>
    <source>
        <strain evidence="11">CGMCC 1.12751</strain>
    </source>
</reference>
<reference evidence="11" key="1">
    <citation type="journal article" date="2014" name="Int. J. Syst. Evol. Microbiol.">
        <title>Complete genome sequence of Corynebacterium casei LMG S-19264T (=DSM 44701T), isolated from a smear-ripened cheese.</title>
        <authorList>
            <consortium name="US DOE Joint Genome Institute (JGI-PGF)"/>
            <person name="Walter F."/>
            <person name="Albersmeier A."/>
            <person name="Kalinowski J."/>
            <person name="Ruckert C."/>
        </authorList>
    </citation>
    <scope>NUCLEOTIDE SEQUENCE</scope>
    <source>
        <strain evidence="11">CGMCC 1.12751</strain>
    </source>
</reference>
<dbReference type="InterPro" id="IPR049142">
    <property type="entry name" value="MS_channel_1st"/>
</dbReference>
<dbReference type="Gene3D" id="1.10.287.1260">
    <property type="match status" value="1"/>
</dbReference>
<protein>
    <recommendedName>
        <fullName evidence="13">Mechanosensitive ion channel</fullName>
    </recommendedName>
</protein>
<dbReference type="InterPro" id="IPR049278">
    <property type="entry name" value="MS_channel_C"/>
</dbReference>
<comment type="caution">
    <text evidence="11">The sequence shown here is derived from an EMBL/GenBank/DDBJ whole genome shotgun (WGS) entry which is preliminary data.</text>
</comment>
<dbReference type="InterPro" id="IPR023408">
    <property type="entry name" value="MscS_beta-dom_sf"/>
</dbReference>
<dbReference type="GO" id="GO:0008381">
    <property type="term" value="F:mechanosensitive monoatomic ion channel activity"/>
    <property type="evidence" value="ECO:0007669"/>
    <property type="project" value="UniProtKB-ARBA"/>
</dbReference>
<evidence type="ECO:0000256" key="6">
    <source>
        <dbReference type="ARBA" id="ARBA00023136"/>
    </source>
</evidence>
<name>A0A917GEF2_9FLAO</name>
<dbReference type="PANTHER" id="PTHR30347:SF1">
    <property type="entry name" value="MECHANOSENSITIVE CHANNEL MSCK"/>
    <property type="match status" value="1"/>
</dbReference>
<dbReference type="InterPro" id="IPR006685">
    <property type="entry name" value="MscS_channel_2nd"/>
</dbReference>
<keyword evidence="3" id="KW-1003">Cell membrane</keyword>
<keyword evidence="5 7" id="KW-1133">Transmembrane helix</keyword>
<dbReference type="InterPro" id="IPR006686">
    <property type="entry name" value="MscS_channel_CS"/>
</dbReference>
<feature type="transmembrane region" description="Helical" evidence="7">
    <location>
        <begin position="308"/>
        <end position="328"/>
    </location>
</feature>
<feature type="transmembrane region" description="Helical" evidence="7">
    <location>
        <begin position="270"/>
        <end position="287"/>
    </location>
</feature>
<dbReference type="Gene3D" id="2.30.30.60">
    <property type="match status" value="1"/>
</dbReference>
<evidence type="ECO:0000256" key="7">
    <source>
        <dbReference type="SAM" id="Phobius"/>
    </source>
</evidence>
<dbReference type="RefSeq" id="WP_188462779.1">
    <property type="nucleotide sequence ID" value="NZ_BMFQ01000001.1"/>
</dbReference>
<feature type="transmembrane region" description="Helical" evidence="7">
    <location>
        <begin position="628"/>
        <end position="651"/>
    </location>
</feature>
<evidence type="ECO:0000256" key="5">
    <source>
        <dbReference type="ARBA" id="ARBA00022989"/>
    </source>
</evidence>
<dbReference type="SUPFAM" id="SSF82861">
    <property type="entry name" value="Mechanosensitive channel protein MscS (YggB), transmembrane region"/>
    <property type="match status" value="1"/>
</dbReference>
<evidence type="ECO:0000259" key="10">
    <source>
        <dbReference type="Pfam" id="PF21088"/>
    </source>
</evidence>
<feature type="domain" description="Mechanosensitive ion channel MscS C-terminal" evidence="9">
    <location>
        <begin position="712"/>
        <end position="794"/>
    </location>
</feature>
<dbReference type="InterPro" id="IPR011066">
    <property type="entry name" value="MscS_channel_C_sf"/>
</dbReference>